<proteinExistence type="predicted"/>
<evidence type="ECO:0000313" key="2">
    <source>
        <dbReference type="Proteomes" id="UP000215335"/>
    </source>
</evidence>
<dbReference type="EMBL" id="NNAY01002741">
    <property type="protein sequence ID" value="OXU20652.1"/>
    <property type="molecule type" value="Genomic_DNA"/>
</dbReference>
<organism evidence="1 2">
    <name type="scientific">Trichomalopsis sarcophagae</name>
    <dbReference type="NCBI Taxonomy" id="543379"/>
    <lineage>
        <taxon>Eukaryota</taxon>
        <taxon>Metazoa</taxon>
        <taxon>Ecdysozoa</taxon>
        <taxon>Arthropoda</taxon>
        <taxon>Hexapoda</taxon>
        <taxon>Insecta</taxon>
        <taxon>Pterygota</taxon>
        <taxon>Neoptera</taxon>
        <taxon>Endopterygota</taxon>
        <taxon>Hymenoptera</taxon>
        <taxon>Apocrita</taxon>
        <taxon>Proctotrupomorpha</taxon>
        <taxon>Chalcidoidea</taxon>
        <taxon>Pteromalidae</taxon>
        <taxon>Pteromalinae</taxon>
        <taxon>Trichomalopsis</taxon>
    </lineage>
</organism>
<sequence>MKAWVYKVKSEEEVRQHNLEYAVRQFSSIEKLKKNAKMLLDTAMKFQNKVLIVEKERTVAERLLAYIKQWMWTKAWVYKVKSEEEVRQHNLEYAARQFSSIEKLQKNAKMLLDTAMKLQNKVTVMSVVLILLWAWVYKVKSEEEVRQHNLEYAVRQFSSIEKLKKNAKMLLDTAMKFQNKVQYHLY</sequence>
<protein>
    <submittedName>
        <fullName evidence="1">Uncharacterized protein</fullName>
    </submittedName>
</protein>
<reference evidence="1 2" key="1">
    <citation type="journal article" date="2017" name="Curr. Biol.">
        <title>The Evolution of Venom by Co-option of Single-Copy Genes.</title>
        <authorList>
            <person name="Martinson E.O."/>
            <person name="Mrinalini"/>
            <person name="Kelkar Y.D."/>
            <person name="Chang C.H."/>
            <person name="Werren J.H."/>
        </authorList>
    </citation>
    <scope>NUCLEOTIDE SEQUENCE [LARGE SCALE GENOMIC DNA]</scope>
    <source>
        <strain evidence="1 2">Alberta</strain>
        <tissue evidence="1">Whole body</tissue>
    </source>
</reference>
<accession>A0A232EQP9</accession>
<comment type="caution">
    <text evidence="1">The sequence shown here is derived from an EMBL/GenBank/DDBJ whole genome shotgun (WGS) entry which is preliminary data.</text>
</comment>
<name>A0A232EQP9_9HYME</name>
<keyword evidence="2" id="KW-1185">Reference proteome</keyword>
<dbReference type="AlphaFoldDB" id="A0A232EQP9"/>
<evidence type="ECO:0000313" key="1">
    <source>
        <dbReference type="EMBL" id="OXU20652.1"/>
    </source>
</evidence>
<dbReference type="Proteomes" id="UP000215335">
    <property type="component" value="Unassembled WGS sequence"/>
</dbReference>
<gene>
    <name evidence="1" type="ORF">TSAR_007598</name>
</gene>